<dbReference type="EMBL" id="NJES01000025">
    <property type="protein sequence ID" value="PHH80108.1"/>
    <property type="molecule type" value="Genomic_DNA"/>
</dbReference>
<keyword evidence="9" id="KW-1185">Reference proteome</keyword>
<comment type="caution">
    <text evidence="8">The sequence shown here is derived from an EMBL/GenBank/DDBJ whole genome shotgun (WGS) entry which is preliminary data.</text>
</comment>
<dbReference type="PANTHER" id="PTHR46072:SF11">
    <property type="entry name" value="AMIDASE-RELATED"/>
    <property type="match status" value="1"/>
</dbReference>
<dbReference type="InterPro" id="IPR000073">
    <property type="entry name" value="AB_hydrolase_1"/>
</dbReference>
<reference evidence="8 9" key="1">
    <citation type="submission" date="2017-06" db="EMBL/GenBank/DDBJ databases">
        <title>Ant-infecting Ophiocordyceps genomes reveal a high diversity of potential behavioral manipulation genes and a possible major role for enterotoxins.</title>
        <authorList>
            <person name="De Bekker C."/>
            <person name="Evans H.C."/>
            <person name="Brachmann A."/>
            <person name="Hughes D.P."/>
        </authorList>
    </citation>
    <scope>NUCLEOTIDE SEQUENCE [LARGE SCALE GENOMIC DNA]</scope>
    <source>
        <strain evidence="8 9">Map16</strain>
    </source>
</reference>
<dbReference type="Gene3D" id="3.40.50.1820">
    <property type="entry name" value="alpha/beta hydrolase"/>
    <property type="match status" value="1"/>
</dbReference>
<evidence type="ECO:0000256" key="4">
    <source>
        <dbReference type="ARBA" id="ARBA00022801"/>
    </source>
</evidence>
<sequence length="1052" mass="113990">MTSSPSSSWQQTATAKRNALAASIPSEWHIPSSLLPPTSQDTILDWPETSGWLTRSEAAVTRLSASDLVSRLASGSLRSEEVTIAFCKRAAAAHQLVNCLSETCFDRALATARDRDLYLDRTGRTVGPLHGLPVSLKDCFDVRGLDGCLGIVSRVGEAAEDDAAVAKILEAAGAVLFVKTNVSTAMMMPESTNNLIGRTLNPWNRRTTAGGSSGGEAALIALRGSPLGVGTDIGGSLRIPAACCAVFTLRPSSGRFPVRGTRSGLPGQEAVASVNGPIARTLADLDLYCRTVVGAEPWLRDPACVPLPWRAVPLPPRLRIAVLWHDGMVRPTPPVARALRITADCLRADGHSVVDWDADHRTGLALLSRMFVADGGGAIREAIRRSGEPWPAQLQAYESAVAELGTGAMWRLHTERIEFRNRYLDRWNAAGIDAILCPTKHTVMRLIIILVGYTGVFNVLDYSCLSFVTPLTVDKAIDRPDPSYEALGPACQQIHDDYDAALLHGLPISLQLVARRFEEEKVLAMGKLVLEAFAREGRGSVLPADCSQLTVPLDYTQPEPGPGLQLDLFRIPAATQPAQGSILLNFGGPGQPGRQTLALVGPVLQALSGGRFNLVAFDPRGAVNTLPFTCPDAIFRHRTFWQDPVYPVRDSPATDADLGRLWARGTALAETCGREHNETGRLIGTAFTARDVVRVAEAVDGDGLVRYWGFSYGTTLGATLLSMFPDKVDRVILDGVQNPHEYYNADVDFEEWTQSDDVFSAIFTSCAANPHRCRLARPHKSGPELEQSVWTLLESLRVRPRSFRNSSFVLDDGTLRGLLADALYSTANWPNVTSVLDMLISGPLDETFVLDRLGERASLPQGSNTTVIEEAEERFMNMTMPLFGIHCIDRRARTGSLDALLPALHRLLNTSRVMGGAGANSAVACAQWELEPAERYAGDFRVRPRAPVLIVGNSHDGHTPIRSAFNVSSGFEGSIVLEVDGYGHTSLALPSACLLRTVSSYWRDGKLPAPGTICRVDAPPFSAITWADILKNGTGLQRRHRGGAEPRPWRLL</sequence>
<dbReference type="Pfam" id="PF08386">
    <property type="entry name" value="Abhydrolase_4"/>
    <property type="match status" value="1"/>
</dbReference>
<evidence type="ECO:0000313" key="9">
    <source>
        <dbReference type="Proteomes" id="UP000226431"/>
    </source>
</evidence>
<feature type="domain" description="Peptidase S33 tripeptidyl aminopeptidase-like C-terminal" evidence="7">
    <location>
        <begin position="913"/>
        <end position="1014"/>
    </location>
</feature>
<dbReference type="InterPro" id="IPR036928">
    <property type="entry name" value="AS_sf"/>
</dbReference>
<dbReference type="InterPro" id="IPR013595">
    <property type="entry name" value="Pept_S33_TAP-like_C"/>
</dbReference>
<dbReference type="AlphaFoldDB" id="A0A2C5YPT9"/>
<dbReference type="Pfam" id="PF01425">
    <property type="entry name" value="Amidase"/>
    <property type="match status" value="1"/>
</dbReference>
<dbReference type="InterPro" id="IPR023631">
    <property type="entry name" value="Amidase_dom"/>
</dbReference>
<feature type="domain" description="AB hydrolase-1" evidence="5">
    <location>
        <begin position="603"/>
        <end position="751"/>
    </location>
</feature>
<dbReference type="InterPro" id="IPR029058">
    <property type="entry name" value="AB_hydrolase_fold"/>
</dbReference>
<dbReference type="STRING" id="2004952.A0A2C5YPT9"/>
<name>A0A2C5YPT9_9HYPO</name>
<evidence type="ECO:0000259" key="7">
    <source>
        <dbReference type="Pfam" id="PF08386"/>
    </source>
</evidence>
<organism evidence="8 9">
    <name type="scientific">Ophiocordyceps camponoti-rufipedis</name>
    <dbReference type="NCBI Taxonomy" id="2004952"/>
    <lineage>
        <taxon>Eukaryota</taxon>
        <taxon>Fungi</taxon>
        <taxon>Dikarya</taxon>
        <taxon>Ascomycota</taxon>
        <taxon>Pezizomycotina</taxon>
        <taxon>Sordariomycetes</taxon>
        <taxon>Hypocreomycetidae</taxon>
        <taxon>Hypocreales</taxon>
        <taxon>Ophiocordycipitaceae</taxon>
        <taxon>Ophiocordyceps</taxon>
    </lineage>
</organism>
<evidence type="ECO:0000256" key="1">
    <source>
        <dbReference type="ARBA" id="ARBA00001311"/>
    </source>
</evidence>
<dbReference type="Proteomes" id="UP000226431">
    <property type="component" value="Unassembled WGS sequence"/>
</dbReference>
<evidence type="ECO:0000256" key="2">
    <source>
        <dbReference type="ARBA" id="ARBA00009199"/>
    </source>
</evidence>
<dbReference type="Gene3D" id="3.90.1300.10">
    <property type="entry name" value="Amidase signature (AS) domain"/>
    <property type="match status" value="1"/>
</dbReference>
<keyword evidence="4" id="KW-0378">Hydrolase</keyword>
<dbReference type="InterPro" id="IPR020556">
    <property type="entry name" value="Amidase_CS"/>
</dbReference>
<dbReference type="OrthoDB" id="425534at2759"/>
<dbReference type="EC" id="3.5.1.4" evidence="3"/>
<comment type="catalytic activity">
    <reaction evidence="1">
        <text>a monocarboxylic acid amide + H2O = a monocarboxylate + NH4(+)</text>
        <dbReference type="Rhea" id="RHEA:12020"/>
        <dbReference type="ChEBI" id="CHEBI:15377"/>
        <dbReference type="ChEBI" id="CHEBI:28938"/>
        <dbReference type="ChEBI" id="CHEBI:35757"/>
        <dbReference type="ChEBI" id="CHEBI:83628"/>
        <dbReference type="EC" id="3.5.1.4"/>
    </reaction>
</comment>
<evidence type="ECO:0000259" key="6">
    <source>
        <dbReference type="Pfam" id="PF01425"/>
    </source>
</evidence>
<evidence type="ECO:0000259" key="5">
    <source>
        <dbReference type="Pfam" id="PF00561"/>
    </source>
</evidence>
<proteinExistence type="inferred from homology"/>
<gene>
    <name evidence="8" type="ORF">CDD80_2796</name>
</gene>
<dbReference type="Pfam" id="PF00561">
    <property type="entry name" value="Abhydrolase_1"/>
    <property type="match status" value="1"/>
</dbReference>
<evidence type="ECO:0000313" key="8">
    <source>
        <dbReference type="EMBL" id="PHH80108.1"/>
    </source>
</evidence>
<dbReference type="PANTHER" id="PTHR46072">
    <property type="entry name" value="AMIDASE-RELATED-RELATED"/>
    <property type="match status" value="1"/>
</dbReference>
<dbReference type="GO" id="GO:0004040">
    <property type="term" value="F:amidase activity"/>
    <property type="evidence" value="ECO:0007669"/>
    <property type="project" value="UniProtKB-EC"/>
</dbReference>
<feature type="domain" description="Amidase" evidence="6">
    <location>
        <begin position="81"/>
        <end position="523"/>
    </location>
</feature>
<comment type="similarity">
    <text evidence="2">Belongs to the amidase family.</text>
</comment>
<protein>
    <recommendedName>
        <fullName evidence="3">amidase</fullName>
        <ecNumber evidence="3">3.5.1.4</ecNumber>
    </recommendedName>
</protein>
<dbReference type="SUPFAM" id="SSF53474">
    <property type="entry name" value="alpha/beta-Hydrolases"/>
    <property type="match status" value="1"/>
</dbReference>
<accession>A0A2C5YPT9</accession>
<dbReference type="SUPFAM" id="SSF75304">
    <property type="entry name" value="Amidase signature (AS) enzymes"/>
    <property type="match status" value="1"/>
</dbReference>
<evidence type="ECO:0000256" key="3">
    <source>
        <dbReference type="ARBA" id="ARBA00012922"/>
    </source>
</evidence>
<dbReference type="PROSITE" id="PS00571">
    <property type="entry name" value="AMIDASES"/>
    <property type="match status" value="1"/>
</dbReference>